<proteinExistence type="predicted"/>
<evidence type="ECO:0000313" key="2">
    <source>
        <dbReference type="Proteomes" id="UP000821865"/>
    </source>
</evidence>
<comment type="caution">
    <text evidence="1">The sequence shown here is derived from an EMBL/GenBank/DDBJ whole genome shotgun (WGS) entry which is preliminary data.</text>
</comment>
<evidence type="ECO:0000313" key="1">
    <source>
        <dbReference type="EMBL" id="KAH7979134.1"/>
    </source>
</evidence>
<sequence>MHKVACYFGGLRDPSVRDQLVCGIYDKKLRARLLRQKHLTLEKIVEFCKAAKVVALQNRTLENAASSEANARRINRTLGTPERNTNRGRCGYCGKVHHPSDDEPLMPCVGKTSALCKRKNHFASCCKNASVHEVSTPHSDNAQQQQEANDSEEDSNILTVYIDSVSGQRDWIVNGFVADLPTRLKVDTGAKANISPYAHFRKLRIGNPILRPCNTVLMNYDGNITQHLEETTLPFRLEGRQESAPFFVVKKGRQALLGLKSSQQF</sequence>
<keyword evidence="2" id="KW-1185">Reference proteome</keyword>
<gene>
    <name evidence="1" type="ORF">HPB49_008355</name>
</gene>
<protein>
    <submittedName>
        <fullName evidence="1">Uncharacterized protein</fullName>
    </submittedName>
</protein>
<name>A0ACB8DXS9_DERSI</name>
<accession>A0ACB8DXS9</accession>
<reference evidence="1" key="1">
    <citation type="submission" date="2020-05" db="EMBL/GenBank/DDBJ databases">
        <title>Large-scale comparative analyses of tick genomes elucidate their genetic diversity and vector capacities.</title>
        <authorList>
            <person name="Jia N."/>
            <person name="Wang J."/>
            <person name="Shi W."/>
            <person name="Du L."/>
            <person name="Sun Y."/>
            <person name="Zhan W."/>
            <person name="Jiang J."/>
            <person name="Wang Q."/>
            <person name="Zhang B."/>
            <person name="Ji P."/>
            <person name="Sakyi L.B."/>
            <person name="Cui X."/>
            <person name="Yuan T."/>
            <person name="Jiang B."/>
            <person name="Yang W."/>
            <person name="Lam T.T.-Y."/>
            <person name="Chang Q."/>
            <person name="Ding S."/>
            <person name="Wang X."/>
            <person name="Zhu J."/>
            <person name="Ruan X."/>
            <person name="Zhao L."/>
            <person name="Wei J."/>
            <person name="Que T."/>
            <person name="Du C."/>
            <person name="Cheng J."/>
            <person name="Dai P."/>
            <person name="Han X."/>
            <person name="Huang E."/>
            <person name="Gao Y."/>
            <person name="Liu J."/>
            <person name="Shao H."/>
            <person name="Ye R."/>
            <person name="Li L."/>
            <person name="Wei W."/>
            <person name="Wang X."/>
            <person name="Wang C."/>
            <person name="Yang T."/>
            <person name="Huo Q."/>
            <person name="Li W."/>
            <person name="Guo W."/>
            <person name="Chen H."/>
            <person name="Zhou L."/>
            <person name="Ni X."/>
            <person name="Tian J."/>
            <person name="Zhou Y."/>
            <person name="Sheng Y."/>
            <person name="Liu T."/>
            <person name="Pan Y."/>
            <person name="Xia L."/>
            <person name="Li J."/>
            <person name="Zhao F."/>
            <person name="Cao W."/>
        </authorList>
    </citation>
    <scope>NUCLEOTIDE SEQUENCE</scope>
    <source>
        <strain evidence="1">Dsil-2018</strain>
    </source>
</reference>
<dbReference type="Proteomes" id="UP000821865">
    <property type="component" value="Chromosome 1"/>
</dbReference>
<organism evidence="1 2">
    <name type="scientific">Dermacentor silvarum</name>
    <name type="common">Tick</name>
    <dbReference type="NCBI Taxonomy" id="543639"/>
    <lineage>
        <taxon>Eukaryota</taxon>
        <taxon>Metazoa</taxon>
        <taxon>Ecdysozoa</taxon>
        <taxon>Arthropoda</taxon>
        <taxon>Chelicerata</taxon>
        <taxon>Arachnida</taxon>
        <taxon>Acari</taxon>
        <taxon>Parasitiformes</taxon>
        <taxon>Ixodida</taxon>
        <taxon>Ixodoidea</taxon>
        <taxon>Ixodidae</taxon>
        <taxon>Rhipicephalinae</taxon>
        <taxon>Dermacentor</taxon>
    </lineage>
</organism>
<dbReference type="EMBL" id="CM023470">
    <property type="protein sequence ID" value="KAH7979134.1"/>
    <property type="molecule type" value="Genomic_DNA"/>
</dbReference>